<comment type="caution">
    <text evidence="2">The sequence shown here is derived from an EMBL/GenBank/DDBJ whole genome shotgun (WGS) entry which is preliminary data.</text>
</comment>
<evidence type="ECO:0000256" key="1">
    <source>
        <dbReference type="SAM" id="MobiDB-lite"/>
    </source>
</evidence>
<organism evidence="2 3">
    <name type="scientific">Methylobacterium marchantiae</name>
    <dbReference type="NCBI Taxonomy" id="600331"/>
    <lineage>
        <taxon>Bacteria</taxon>
        <taxon>Pseudomonadati</taxon>
        <taxon>Pseudomonadota</taxon>
        <taxon>Alphaproteobacteria</taxon>
        <taxon>Hyphomicrobiales</taxon>
        <taxon>Methylobacteriaceae</taxon>
        <taxon>Methylobacterium</taxon>
    </lineage>
</organism>
<name>A0ABW3WU53_9HYPH</name>
<dbReference type="Proteomes" id="UP001597176">
    <property type="component" value="Unassembled WGS sequence"/>
</dbReference>
<feature type="compositionally biased region" description="Polar residues" evidence="1">
    <location>
        <begin position="1"/>
        <end position="12"/>
    </location>
</feature>
<reference evidence="3" key="1">
    <citation type="journal article" date="2019" name="Int. J. Syst. Evol. Microbiol.">
        <title>The Global Catalogue of Microorganisms (GCM) 10K type strain sequencing project: providing services to taxonomists for standard genome sequencing and annotation.</title>
        <authorList>
            <consortium name="The Broad Institute Genomics Platform"/>
            <consortium name="The Broad Institute Genome Sequencing Center for Infectious Disease"/>
            <person name="Wu L."/>
            <person name="Ma J."/>
        </authorList>
    </citation>
    <scope>NUCLEOTIDE SEQUENCE [LARGE SCALE GENOMIC DNA]</scope>
    <source>
        <strain evidence="3">CCUG 56108</strain>
    </source>
</reference>
<proteinExistence type="predicted"/>
<dbReference type="EMBL" id="JBHTND010000004">
    <property type="protein sequence ID" value="MFD1300857.1"/>
    <property type="molecule type" value="Genomic_DNA"/>
</dbReference>
<protein>
    <recommendedName>
        <fullName evidence="4">GNAT family N-acetyltransferase</fullName>
    </recommendedName>
</protein>
<accession>A0ABW3WU53</accession>
<sequence>MNQTVLEQNPADQAQLPADNQDLAASSSRGSIRAFERSDIPQVCRLFSQTFRLGRSYQAGKLAACLEATYFDSPAYTEGTGSIVHLDRNGALDGFMGVIAMTMVVGERTLRAGILSAYMAADPDNNPGIGVSLVRGVTARDFDLLFTDTANRTSLDIARATRFATLPMQSLEWVKIVRPAGTGAYFLAKRVPRLAAPLVPICRAVDALYRRVARPDVPLGKTLDGVRSRPLSAREFAEAAKPFLEPYDVKPAWADLAWFVEQAELQTKYGPLRICEVVDRVNRRIGLYLLYARPDGVAFALQILALPNREEIVVGKLIAHAAELGAVAVRGGTSADITKGLIRQKGIFYHHVMGTIVWARDPRILSAIRGGNVLLGGLAGETWARIVTEDFS</sequence>
<keyword evidence="3" id="KW-1185">Reference proteome</keyword>
<gene>
    <name evidence="2" type="ORF">ACFQ4G_04565</name>
</gene>
<evidence type="ECO:0008006" key="4">
    <source>
        <dbReference type="Google" id="ProtNLM"/>
    </source>
</evidence>
<evidence type="ECO:0000313" key="3">
    <source>
        <dbReference type="Proteomes" id="UP001597176"/>
    </source>
</evidence>
<evidence type="ECO:0000313" key="2">
    <source>
        <dbReference type="EMBL" id="MFD1300857.1"/>
    </source>
</evidence>
<feature type="region of interest" description="Disordered" evidence="1">
    <location>
        <begin position="1"/>
        <end position="22"/>
    </location>
</feature>
<dbReference type="RefSeq" id="WP_238204310.1">
    <property type="nucleotide sequence ID" value="NZ_JBHTND010000004.1"/>
</dbReference>